<reference evidence="2" key="1">
    <citation type="submission" date="2019-11" db="EMBL/GenBank/DDBJ databases">
        <title>Leishmania tarentolae CDS.</title>
        <authorList>
            <person name="Goto Y."/>
            <person name="Yamagishi J."/>
        </authorList>
    </citation>
    <scope>NUCLEOTIDE SEQUENCE [LARGE SCALE GENOMIC DNA]</scope>
    <source>
        <strain evidence="2">Parrot Tar II</strain>
    </source>
</reference>
<dbReference type="EMBL" id="BLBS01000007">
    <property type="protein sequence ID" value="GET85938.1"/>
    <property type="molecule type" value="Genomic_DNA"/>
</dbReference>
<feature type="compositionally biased region" description="Polar residues" evidence="1">
    <location>
        <begin position="674"/>
        <end position="690"/>
    </location>
</feature>
<comment type="caution">
    <text evidence="2">The sequence shown here is derived from an EMBL/GenBank/DDBJ whole genome shotgun (WGS) entry which is preliminary data.</text>
</comment>
<dbReference type="Proteomes" id="UP000419144">
    <property type="component" value="Unassembled WGS sequence"/>
</dbReference>
<feature type="region of interest" description="Disordered" evidence="1">
    <location>
        <begin position="657"/>
        <end position="752"/>
    </location>
</feature>
<name>A0A640K9J5_LEITA</name>
<evidence type="ECO:0000256" key="1">
    <source>
        <dbReference type="SAM" id="MobiDB-lite"/>
    </source>
</evidence>
<feature type="region of interest" description="Disordered" evidence="1">
    <location>
        <begin position="328"/>
        <end position="361"/>
    </location>
</feature>
<feature type="compositionally biased region" description="Basic and acidic residues" evidence="1">
    <location>
        <begin position="917"/>
        <end position="936"/>
    </location>
</feature>
<proteinExistence type="predicted"/>
<feature type="region of interest" description="Disordered" evidence="1">
    <location>
        <begin position="910"/>
        <end position="942"/>
    </location>
</feature>
<feature type="compositionally biased region" description="Polar residues" evidence="1">
    <location>
        <begin position="1063"/>
        <end position="1083"/>
    </location>
</feature>
<evidence type="ECO:0000313" key="3">
    <source>
        <dbReference type="Proteomes" id="UP000419144"/>
    </source>
</evidence>
<accession>A0A640K9J5</accession>
<dbReference type="VEuPathDB" id="TriTrypDB:LtaPh_0607300"/>
<feature type="compositionally biased region" description="Polar residues" evidence="1">
    <location>
        <begin position="1106"/>
        <end position="1118"/>
    </location>
</feature>
<sequence>MLGLHHVQQPQDHHSRTRGLLLLQPKSVQLCECGQLASSLQETSQSRTFLTPCHVAAAHHSVGAVGSDFFASRVPSTALLHPQLPETLLARQTHLGHIAGCSSTAWPSSCATPPASDGGAKKLLPSVGNTSAATVATPAAPQRFMADTQAFTLCALSVQRARQLLCSFDLYQRSIGASPLIHNQRRAPLTPVCLKSGSVSAATKGCPRVGVDELRNRRAPSATISTDARGCASNLGIGNAAPPLQASPNSAPVSSPFDSAAHELAKRRSLQVLHDNAQARAAYVDQERQFPRAMHAQLWRQPVMTVNDIAAVEGSISHPTSIEVTTKDGQALPPAAGTGDISRASNASASPVLTGDKEPRKDQLPIGVMSVMSTAELTAAAAEAERALSLLRSIRAVRRQAEELTVLLLHACGEWGCWSEATVRGGPATEQTRTLSPSSPLPGCTRPMQHLFADLFMEAPLTSSVRCTSPSASLLGARDGPSKAAELYVSAAENASMARFSAASCFAKESACRRERACQVLRQALQQQQQRWPLPTATSATSDTSTATTVSLTAGVAFLEMASTPPQRAIPPPPPLSVQLHLYSVHQRTQQDPIRDWRRWTAQVTEAGSTKAGDASSSEEVASLHDPVYQQLHTLRTQRGPLQRGYDVLHTAAAQRNRISTQLRPGEQRGVPSRETTTAVIEDINATTAPRATREKSTVASDAPPEVEAPPLSLPSPPPAAAPDALRHTSSSLPRPHSSATPSSDSQALLSSDTPLSSVVPLAVDHTRPWVDPSTDLDVLTPAPSRGADFLCVAAVATISTELAERVGRAPARQAGPSAVEDASLNHAKGKPEPKANLEGEAIGGDGDGHHASAGASPSSSAQSTDLLRTSFSSSISVDAYDDFAGALRKMCESSCQPCVHGILSTSHDAAQASTAAKEKRTPSHEEERRGRRGDGGGRGPAVALEESVRRHLAHWISEQQTHKESDVASPLSSLALHPCDLSVAAAWLRSTSSRSAVSQPTVSAPPAVFRILKHVLPDVVAPSSWSAGGVAASAAVGAKVDQPGEGEERRAPQPLPEPLPSSAITSSTPSHPCSAATFSASESVKPARCSHPNAARSDPAVAPSPTLSMNSRTSSGGAASAVAMPPGRPRLAPVVAVHPRRTLAPRPASSPKANPAKCGDDAVATKLPQRQRHRSLFSRLFSCGG</sequence>
<organism evidence="2 3">
    <name type="scientific">Leishmania tarentolae</name>
    <name type="common">Sauroleishmania tarentolae</name>
    <dbReference type="NCBI Taxonomy" id="5689"/>
    <lineage>
        <taxon>Eukaryota</taxon>
        <taxon>Discoba</taxon>
        <taxon>Euglenozoa</taxon>
        <taxon>Kinetoplastea</taxon>
        <taxon>Metakinetoplastina</taxon>
        <taxon>Trypanosomatida</taxon>
        <taxon>Trypanosomatidae</taxon>
        <taxon>Leishmaniinae</taxon>
        <taxon>Leishmania</taxon>
        <taxon>lizard Leishmania</taxon>
    </lineage>
</organism>
<feature type="region of interest" description="Disordered" evidence="1">
    <location>
        <begin position="808"/>
        <end position="865"/>
    </location>
</feature>
<feature type="compositionally biased region" description="Pro residues" evidence="1">
    <location>
        <begin position="712"/>
        <end position="721"/>
    </location>
</feature>
<dbReference type="OrthoDB" id="267874at2759"/>
<protein>
    <submittedName>
        <fullName evidence="2">Uncharacterized protein</fullName>
    </submittedName>
</protein>
<feature type="region of interest" description="Disordered" evidence="1">
    <location>
        <begin position="1037"/>
        <end position="1128"/>
    </location>
</feature>
<keyword evidence="3" id="KW-1185">Reference proteome</keyword>
<feature type="compositionally biased region" description="Low complexity" evidence="1">
    <location>
        <begin position="852"/>
        <end position="862"/>
    </location>
</feature>
<dbReference type="AlphaFoldDB" id="A0A640K9J5"/>
<feature type="compositionally biased region" description="Polar residues" evidence="1">
    <location>
        <begin position="728"/>
        <end position="752"/>
    </location>
</feature>
<evidence type="ECO:0000313" key="2">
    <source>
        <dbReference type="EMBL" id="GET85938.1"/>
    </source>
</evidence>
<gene>
    <name evidence="2" type="ORF">LtaPh_0607300</name>
</gene>